<keyword evidence="4" id="KW-1185">Reference proteome</keyword>
<dbReference type="InterPro" id="IPR021858">
    <property type="entry name" value="Fun_TF"/>
</dbReference>
<dbReference type="Gene3D" id="4.10.240.10">
    <property type="entry name" value="Zn(2)-C6 fungal-type DNA-binding domain"/>
    <property type="match status" value="1"/>
</dbReference>
<dbReference type="AlphaFoldDB" id="A0A9P4GZY8"/>
<sequence>MSVHSQRQRLRGKSGCLTCNLGRSRRKKCDERAPICERCDLSGRKCQWPDSGQMLDRRYASHPRSRYSANTDIPSVCHQSEEAAHTRLTIDLEVVISRHFIETYYGYLLLPNCHPDFHDGWIRDIQDLMGGDESLRYAVLANAASHIHNMDTNPGMQNLALKFYSKSIRGLSHTLVQASNPYLTNCNGLLMSIMLLYLHGCLGKGTYHDIPPHLSAATRVLSLRFFDSPRKTLQPFDCLAFESVLYQIFLTSTVHWSDPVPLSEFDVRFWMQAEQLLDQEALFPGQSRSLNSPVLGVPVALFRLAIQAKDAYQNPQKYDEVSLGTLRRETEAWEGVVLSNGMIDKLGPRNSPDTRQIYYEAAGYLYVLIISMLLEQIGQNTCADEDVGTSRNQLPHIMSRDAWQIQKALLILRRFKLDSGWYNCYIGNWPIYTLGFFLGDAEDIALIRHEMQRRWDLTKFIQSARFHEDLERAWEQRGLVSDLSSVTMADGISRDLNWSDSLSNWTSLLSVGEANDRDTLGQLGSSTTTS</sequence>
<evidence type="ECO:0008006" key="5">
    <source>
        <dbReference type="Google" id="ProtNLM"/>
    </source>
</evidence>
<organism evidence="3 4">
    <name type="scientific">Setomelanomma holmii</name>
    <dbReference type="NCBI Taxonomy" id="210430"/>
    <lineage>
        <taxon>Eukaryota</taxon>
        <taxon>Fungi</taxon>
        <taxon>Dikarya</taxon>
        <taxon>Ascomycota</taxon>
        <taxon>Pezizomycotina</taxon>
        <taxon>Dothideomycetes</taxon>
        <taxon>Pleosporomycetidae</taxon>
        <taxon>Pleosporales</taxon>
        <taxon>Pleosporineae</taxon>
        <taxon>Phaeosphaeriaceae</taxon>
        <taxon>Setomelanomma</taxon>
    </lineage>
</organism>
<dbReference type="OrthoDB" id="1919336at2759"/>
<evidence type="ECO:0000256" key="2">
    <source>
        <dbReference type="ARBA" id="ARBA00023242"/>
    </source>
</evidence>
<comment type="caution">
    <text evidence="3">The sequence shown here is derived from an EMBL/GenBank/DDBJ whole genome shotgun (WGS) entry which is preliminary data.</text>
</comment>
<accession>A0A9P4GZY8</accession>
<evidence type="ECO:0000256" key="1">
    <source>
        <dbReference type="ARBA" id="ARBA00004123"/>
    </source>
</evidence>
<gene>
    <name evidence="3" type="ORF">EK21DRAFT_78511</name>
</gene>
<proteinExistence type="predicted"/>
<dbReference type="GO" id="GO:0008270">
    <property type="term" value="F:zinc ion binding"/>
    <property type="evidence" value="ECO:0007669"/>
    <property type="project" value="InterPro"/>
</dbReference>
<dbReference type="Proteomes" id="UP000799777">
    <property type="component" value="Unassembled WGS sequence"/>
</dbReference>
<dbReference type="PANTHER" id="PTHR37534:SF46">
    <property type="entry name" value="ZN(II)2CYS6 TRANSCRIPTION FACTOR (EUROFUNG)"/>
    <property type="match status" value="1"/>
</dbReference>
<dbReference type="EMBL" id="ML978292">
    <property type="protein sequence ID" value="KAF2024532.1"/>
    <property type="molecule type" value="Genomic_DNA"/>
</dbReference>
<dbReference type="PANTHER" id="PTHR37534">
    <property type="entry name" value="TRANSCRIPTIONAL ACTIVATOR PROTEIN UGA3"/>
    <property type="match status" value="1"/>
</dbReference>
<evidence type="ECO:0000313" key="3">
    <source>
        <dbReference type="EMBL" id="KAF2024532.1"/>
    </source>
</evidence>
<protein>
    <recommendedName>
        <fullName evidence="5">Zn(2)-C6 fungal-type domain-containing protein</fullName>
    </recommendedName>
</protein>
<reference evidence="3" key="1">
    <citation type="journal article" date="2020" name="Stud. Mycol.">
        <title>101 Dothideomycetes genomes: a test case for predicting lifestyles and emergence of pathogens.</title>
        <authorList>
            <person name="Haridas S."/>
            <person name="Albert R."/>
            <person name="Binder M."/>
            <person name="Bloem J."/>
            <person name="Labutti K."/>
            <person name="Salamov A."/>
            <person name="Andreopoulos B."/>
            <person name="Baker S."/>
            <person name="Barry K."/>
            <person name="Bills G."/>
            <person name="Bluhm B."/>
            <person name="Cannon C."/>
            <person name="Castanera R."/>
            <person name="Culley D."/>
            <person name="Daum C."/>
            <person name="Ezra D."/>
            <person name="Gonzalez J."/>
            <person name="Henrissat B."/>
            <person name="Kuo A."/>
            <person name="Liang C."/>
            <person name="Lipzen A."/>
            <person name="Lutzoni F."/>
            <person name="Magnuson J."/>
            <person name="Mondo S."/>
            <person name="Nolan M."/>
            <person name="Ohm R."/>
            <person name="Pangilinan J."/>
            <person name="Park H.-J."/>
            <person name="Ramirez L."/>
            <person name="Alfaro M."/>
            <person name="Sun H."/>
            <person name="Tritt A."/>
            <person name="Yoshinaga Y."/>
            <person name="Zwiers L.-H."/>
            <person name="Turgeon B."/>
            <person name="Goodwin S."/>
            <person name="Spatafora J."/>
            <person name="Crous P."/>
            <person name="Grigoriev I."/>
        </authorList>
    </citation>
    <scope>NUCLEOTIDE SEQUENCE</scope>
    <source>
        <strain evidence="3">CBS 110217</strain>
    </source>
</reference>
<dbReference type="InterPro" id="IPR001138">
    <property type="entry name" value="Zn2Cys6_DnaBD"/>
</dbReference>
<name>A0A9P4GZY8_9PLEO</name>
<dbReference type="Pfam" id="PF11951">
    <property type="entry name" value="Fungal_trans_2"/>
    <property type="match status" value="1"/>
</dbReference>
<dbReference type="InterPro" id="IPR036864">
    <property type="entry name" value="Zn2-C6_fun-type_DNA-bd_sf"/>
</dbReference>
<keyword evidence="2" id="KW-0539">Nucleus</keyword>
<dbReference type="GO" id="GO:0000981">
    <property type="term" value="F:DNA-binding transcription factor activity, RNA polymerase II-specific"/>
    <property type="evidence" value="ECO:0007669"/>
    <property type="project" value="InterPro"/>
</dbReference>
<evidence type="ECO:0000313" key="4">
    <source>
        <dbReference type="Proteomes" id="UP000799777"/>
    </source>
</evidence>
<dbReference type="CDD" id="cd00067">
    <property type="entry name" value="GAL4"/>
    <property type="match status" value="1"/>
</dbReference>
<dbReference type="SUPFAM" id="SSF57701">
    <property type="entry name" value="Zn2/Cys6 DNA-binding domain"/>
    <property type="match status" value="1"/>
</dbReference>
<dbReference type="GO" id="GO:0005634">
    <property type="term" value="C:nucleus"/>
    <property type="evidence" value="ECO:0007669"/>
    <property type="project" value="UniProtKB-SubCell"/>
</dbReference>
<comment type="subcellular location">
    <subcellularLocation>
        <location evidence="1">Nucleus</location>
    </subcellularLocation>
</comment>